<dbReference type="Gene3D" id="3.40.50.720">
    <property type="entry name" value="NAD(P)-binding Rossmann-like Domain"/>
    <property type="match status" value="1"/>
</dbReference>
<evidence type="ECO:0000256" key="2">
    <source>
        <dbReference type="ARBA" id="ARBA00023002"/>
    </source>
</evidence>
<feature type="domain" description="Ketoreductase" evidence="4">
    <location>
        <begin position="15"/>
        <end position="202"/>
    </location>
</feature>
<dbReference type="SUPFAM" id="SSF51735">
    <property type="entry name" value="NAD(P)-binding Rossmann-fold domains"/>
    <property type="match status" value="1"/>
</dbReference>
<dbReference type="GO" id="GO:0016491">
    <property type="term" value="F:oxidoreductase activity"/>
    <property type="evidence" value="ECO:0007669"/>
    <property type="project" value="UniProtKB-KW"/>
</dbReference>
<accession>W3WNI8</accession>
<dbReference type="PRINTS" id="PR00081">
    <property type="entry name" value="GDHRDH"/>
</dbReference>
<dbReference type="InParanoid" id="W3WNI8"/>
<dbReference type="InterPro" id="IPR057326">
    <property type="entry name" value="KR_dom"/>
</dbReference>
<dbReference type="STRING" id="1229662.W3WNI8"/>
<dbReference type="InterPro" id="IPR036291">
    <property type="entry name" value="NAD(P)-bd_dom_sf"/>
</dbReference>
<dbReference type="GeneID" id="19277432"/>
<proteinExistence type="inferred from homology"/>
<keyword evidence="6" id="KW-1185">Reference proteome</keyword>
<protein>
    <recommendedName>
        <fullName evidence="4">Ketoreductase domain-containing protein</fullName>
    </recommendedName>
</protein>
<dbReference type="SMART" id="SM00822">
    <property type="entry name" value="PKS_KR"/>
    <property type="match status" value="1"/>
</dbReference>
<evidence type="ECO:0000259" key="4">
    <source>
        <dbReference type="SMART" id="SM00822"/>
    </source>
</evidence>
<dbReference type="InterPro" id="IPR002347">
    <property type="entry name" value="SDR_fam"/>
</dbReference>
<keyword evidence="2" id="KW-0560">Oxidoreductase</keyword>
<dbReference type="OrthoDB" id="1274115at2759"/>
<evidence type="ECO:0000313" key="6">
    <source>
        <dbReference type="Proteomes" id="UP000030651"/>
    </source>
</evidence>
<evidence type="ECO:0000313" key="5">
    <source>
        <dbReference type="EMBL" id="ETS75475.1"/>
    </source>
</evidence>
<dbReference type="eggNOG" id="KOG1205">
    <property type="taxonomic scope" value="Eukaryota"/>
</dbReference>
<comment type="similarity">
    <text evidence="1 3">Belongs to the short-chain dehydrogenases/reductases (SDR) family.</text>
</comment>
<dbReference type="Proteomes" id="UP000030651">
    <property type="component" value="Unassembled WGS sequence"/>
</dbReference>
<dbReference type="Pfam" id="PF00106">
    <property type="entry name" value="adh_short"/>
    <property type="match status" value="1"/>
</dbReference>
<dbReference type="PANTHER" id="PTHR43976:SF16">
    <property type="entry name" value="SHORT-CHAIN DEHYDROGENASE_REDUCTASE FAMILY PROTEIN"/>
    <property type="match status" value="1"/>
</dbReference>
<gene>
    <name evidence="5" type="ORF">PFICI_12419</name>
</gene>
<dbReference type="PANTHER" id="PTHR43976">
    <property type="entry name" value="SHORT CHAIN DEHYDROGENASE"/>
    <property type="match status" value="1"/>
</dbReference>
<name>W3WNI8_PESFW</name>
<dbReference type="KEGG" id="pfy:PFICI_12419"/>
<reference evidence="6" key="1">
    <citation type="journal article" date="2015" name="BMC Genomics">
        <title>Genomic and transcriptomic analysis of the endophytic fungus Pestalotiopsis fici reveals its lifestyle and high potential for synthesis of natural products.</title>
        <authorList>
            <person name="Wang X."/>
            <person name="Zhang X."/>
            <person name="Liu L."/>
            <person name="Xiang M."/>
            <person name="Wang W."/>
            <person name="Sun X."/>
            <person name="Che Y."/>
            <person name="Guo L."/>
            <person name="Liu G."/>
            <person name="Guo L."/>
            <person name="Wang C."/>
            <person name="Yin W.B."/>
            <person name="Stadler M."/>
            <person name="Zhang X."/>
            <person name="Liu X."/>
        </authorList>
    </citation>
    <scope>NUCLEOTIDE SEQUENCE [LARGE SCALE GENOMIC DNA]</scope>
    <source>
        <strain evidence="6">W106-1 / CGMCC3.15140</strain>
    </source>
</reference>
<dbReference type="EMBL" id="KI912118">
    <property type="protein sequence ID" value="ETS75475.1"/>
    <property type="molecule type" value="Genomic_DNA"/>
</dbReference>
<dbReference type="RefSeq" id="XP_007839191.1">
    <property type="nucleotide sequence ID" value="XM_007841000.1"/>
</dbReference>
<dbReference type="OMA" id="HIMKWTS"/>
<organism evidence="5 6">
    <name type="scientific">Pestalotiopsis fici (strain W106-1 / CGMCC3.15140)</name>
    <dbReference type="NCBI Taxonomy" id="1229662"/>
    <lineage>
        <taxon>Eukaryota</taxon>
        <taxon>Fungi</taxon>
        <taxon>Dikarya</taxon>
        <taxon>Ascomycota</taxon>
        <taxon>Pezizomycotina</taxon>
        <taxon>Sordariomycetes</taxon>
        <taxon>Xylariomycetidae</taxon>
        <taxon>Amphisphaeriales</taxon>
        <taxon>Sporocadaceae</taxon>
        <taxon>Pestalotiopsis</taxon>
    </lineage>
</organism>
<dbReference type="InterPro" id="IPR051911">
    <property type="entry name" value="SDR_oxidoreductase"/>
</dbReference>
<dbReference type="HOGENOM" id="CLU_010194_2_9_1"/>
<evidence type="ECO:0000256" key="3">
    <source>
        <dbReference type="RuleBase" id="RU000363"/>
    </source>
</evidence>
<evidence type="ECO:0000256" key="1">
    <source>
        <dbReference type="ARBA" id="ARBA00006484"/>
    </source>
</evidence>
<dbReference type="PRINTS" id="PR00080">
    <property type="entry name" value="SDRFAMILY"/>
</dbReference>
<sequence length="283" mass="30477">MNPVNTKPYKIPSDAIWFITGSSQGIGRNLAELVAQNPSSRLIATARNTADLSYLPDSNPNVLKIKLDVSSTSSVQETFDTAAAHWGGPEKKLRVDVVINNAGYSLSGDTENATDQQIQRHMETVFHGTARITMQAVKSMREGSADGRGGLIINISSTAGLRALPGTAYYHASKYAVEGFTESVAREMHPDWNISFCLIEPGMVKTNFESTSKDKIPPHPGYQAPGTPRVALAEYVAENVSAGSGASADLVVQTILNVAYASFVEELDNLREQSLMGGTPRNF</sequence>
<dbReference type="AlphaFoldDB" id="W3WNI8"/>